<dbReference type="Proteomes" id="UP000276133">
    <property type="component" value="Unassembled WGS sequence"/>
</dbReference>
<keyword evidence="2" id="KW-1185">Reference proteome</keyword>
<dbReference type="EMBL" id="REGN01012477">
    <property type="protein sequence ID" value="RMZ95275.1"/>
    <property type="molecule type" value="Genomic_DNA"/>
</dbReference>
<proteinExistence type="predicted"/>
<evidence type="ECO:0000313" key="2">
    <source>
        <dbReference type="Proteomes" id="UP000276133"/>
    </source>
</evidence>
<evidence type="ECO:0000313" key="1">
    <source>
        <dbReference type="EMBL" id="RMZ95275.1"/>
    </source>
</evidence>
<sequence length="124" mass="14864">MSLRLRYLDVAMMEQEPIRHMTQTRWCKKEWKIKKESSNDVRNFFENKQNIVIYYLPTVFYARIGCFYNWLNYVILLGLPSLDETNTKSKNVLSLGYSQIKEEKYSAVFKLKKKGNFGYLHCND</sequence>
<name>A0A3M7P863_BRAPC</name>
<gene>
    <name evidence="1" type="ORF">BpHYR1_016868</name>
</gene>
<protein>
    <submittedName>
        <fullName evidence="1">Uncharacterized protein</fullName>
    </submittedName>
</protein>
<reference evidence="1 2" key="1">
    <citation type="journal article" date="2018" name="Sci. Rep.">
        <title>Genomic signatures of local adaptation to the degree of environmental predictability in rotifers.</title>
        <authorList>
            <person name="Franch-Gras L."/>
            <person name="Hahn C."/>
            <person name="Garcia-Roger E.M."/>
            <person name="Carmona M.J."/>
            <person name="Serra M."/>
            <person name="Gomez A."/>
        </authorList>
    </citation>
    <scope>NUCLEOTIDE SEQUENCE [LARGE SCALE GENOMIC DNA]</scope>
    <source>
        <strain evidence="1">HYR1</strain>
    </source>
</reference>
<dbReference type="AlphaFoldDB" id="A0A3M7P863"/>
<comment type="caution">
    <text evidence="1">The sequence shown here is derived from an EMBL/GenBank/DDBJ whole genome shotgun (WGS) entry which is preliminary data.</text>
</comment>
<organism evidence="1 2">
    <name type="scientific">Brachionus plicatilis</name>
    <name type="common">Marine rotifer</name>
    <name type="synonym">Brachionus muelleri</name>
    <dbReference type="NCBI Taxonomy" id="10195"/>
    <lineage>
        <taxon>Eukaryota</taxon>
        <taxon>Metazoa</taxon>
        <taxon>Spiralia</taxon>
        <taxon>Gnathifera</taxon>
        <taxon>Rotifera</taxon>
        <taxon>Eurotatoria</taxon>
        <taxon>Monogononta</taxon>
        <taxon>Pseudotrocha</taxon>
        <taxon>Ploima</taxon>
        <taxon>Brachionidae</taxon>
        <taxon>Brachionus</taxon>
    </lineage>
</organism>
<accession>A0A3M7P863</accession>